<accession>A0AAW0EXJ7</accession>
<feature type="compositionally biased region" description="Polar residues" evidence="1">
    <location>
        <begin position="147"/>
        <end position="157"/>
    </location>
</feature>
<sequence>MNEAKMQSFRVSGRKSLIGAVSQDDSQGSDAPLPFRRYLPRPVEVPTSFRMGAVDVASPVSLFAPLLPDVVADAGLVISSPYDENDFSSPFPVMPSGAASPICRLYTAVDYNELTMNSARFEKEDADEHVHLVHQYMERFKRRQRHQQPSTNSSTGGASFGADRDGCSIGGTASQRTAAAAYDLALFQVASSEVDSTRSLRAFGNLSTPRAYHARDRQRYSLNGCAVADFQNMTISIPSLRVRQNASKSIGGSTNSDIVSPFPGRSVVLSSRALRPRNPHRASLAPHRLCIAKERRSLRAPEADAAKSQASQLSHSREANQRFAPPRSRLARAQGRMAESDSFTLGVDDTTSGSSW</sequence>
<protein>
    <submittedName>
        <fullName evidence="2">Uncharacterized protein</fullName>
    </submittedName>
</protein>
<evidence type="ECO:0000313" key="3">
    <source>
        <dbReference type="Proteomes" id="UP001430356"/>
    </source>
</evidence>
<feature type="region of interest" description="Disordered" evidence="1">
    <location>
        <begin position="141"/>
        <end position="162"/>
    </location>
</feature>
<keyword evidence="3" id="KW-1185">Reference proteome</keyword>
<dbReference type="AlphaFoldDB" id="A0AAW0EXJ7"/>
<dbReference type="EMBL" id="JAECZO010000112">
    <property type="protein sequence ID" value="KAK7197594.1"/>
    <property type="molecule type" value="Genomic_DNA"/>
</dbReference>
<gene>
    <name evidence="2" type="ORF">NESM_000710000</name>
</gene>
<organism evidence="2 3">
    <name type="scientific">Novymonas esmeraldas</name>
    <dbReference type="NCBI Taxonomy" id="1808958"/>
    <lineage>
        <taxon>Eukaryota</taxon>
        <taxon>Discoba</taxon>
        <taxon>Euglenozoa</taxon>
        <taxon>Kinetoplastea</taxon>
        <taxon>Metakinetoplastina</taxon>
        <taxon>Trypanosomatida</taxon>
        <taxon>Trypanosomatidae</taxon>
        <taxon>Novymonas</taxon>
    </lineage>
</organism>
<feature type="region of interest" description="Disordered" evidence="1">
    <location>
        <begin position="297"/>
        <end position="356"/>
    </location>
</feature>
<proteinExistence type="predicted"/>
<dbReference type="Proteomes" id="UP001430356">
    <property type="component" value="Unassembled WGS sequence"/>
</dbReference>
<evidence type="ECO:0000313" key="2">
    <source>
        <dbReference type="EMBL" id="KAK7197594.1"/>
    </source>
</evidence>
<name>A0AAW0EXJ7_9TRYP</name>
<comment type="caution">
    <text evidence="2">The sequence shown here is derived from an EMBL/GenBank/DDBJ whole genome shotgun (WGS) entry which is preliminary data.</text>
</comment>
<evidence type="ECO:0000256" key="1">
    <source>
        <dbReference type="SAM" id="MobiDB-lite"/>
    </source>
</evidence>
<reference evidence="2 3" key="1">
    <citation type="journal article" date="2021" name="MBio">
        <title>A New Model Trypanosomatid, Novymonas esmeraldas: Genomic Perception of Its 'Candidatus Pandoraea novymonadis' Endosymbiont.</title>
        <authorList>
            <person name="Zakharova A."/>
            <person name="Saura A."/>
            <person name="Butenko A."/>
            <person name="Podesvova L."/>
            <person name="Warmusova S."/>
            <person name="Kostygov A.Y."/>
            <person name="Nenarokova A."/>
            <person name="Lukes J."/>
            <person name="Opperdoes F.R."/>
            <person name="Yurchenko V."/>
        </authorList>
    </citation>
    <scope>NUCLEOTIDE SEQUENCE [LARGE SCALE GENOMIC DNA]</scope>
    <source>
        <strain evidence="2 3">E262AT.01</strain>
    </source>
</reference>